<dbReference type="GO" id="GO:0012505">
    <property type="term" value="C:endomembrane system"/>
    <property type="evidence" value="ECO:0007669"/>
    <property type="project" value="UniProtKB-SubCell"/>
</dbReference>
<dbReference type="Gene3D" id="1.20.120.1630">
    <property type="match status" value="1"/>
</dbReference>
<evidence type="ECO:0000313" key="7">
    <source>
        <dbReference type="Proteomes" id="UP000291213"/>
    </source>
</evidence>
<feature type="transmembrane region" description="Helical" evidence="5">
    <location>
        <begin position="44"/>
        <end position="68"/>
    </location>
</feature>
<reference evidence="6 7" key="1">
    <citation type="submission" date="2017-02" db="EMBL/GenBank/DDBJ databases">
        <title>isolation and characterization of a novel temperate virus Aeropyrum globular virus 1 infecting hyperthermophilic archaeon Aeropyrum.</title>
        <authorList>
            <person name="Yumiya M."/>
            <person name="Yoshida T."/>
            <person name="Sako Y."/>
        </authorList>
    </citation>
    <scope>NUCLEOTIDE SEQUENCE [LARGE SCALE GENOMIC DNA]</scope>
    <source>
        <strain evidence="6 7">YK1-12-2013</strain>
    </source>
</reference>
<keyword evidence="4 5" id="KW-0472">Membrane</keyword>
<dbReference type="RefSeq" id="WP_131160250.1">
    <property type="nucleotide sequence ID" value="NZ_BDMD01000051.1"/>
</dbReference>
<organism evidence="6 7">
    <name type="scientific">Aeropyrum pernix</name>
    <dbReference type="NCBI Taxonomy" id="56636"/>
    <lineage>
        <taxon>Archaea</taxon>
        <taxon>Thermoproteota</taxon>
        <taxon>Thermoprotei</taxon>
        <taxon>Desulfurococcales</taxon>
        <taxon>Desulfurococcaceae</taxon>
        <taxon>Aeropyrum</taxon>
    </lineage>
</organism>
<evidence type="ECO:0000256" key="1">
    <source>
        <dbReference type="ARBA" id="ARBA00004127"/>
    </source>
</evidence>
<gene>
    <name evidence="6" type="ORF">apy_09860</name>
</gene>
<dbReference type="OrthoDB" id="34778at2157"/>
<protein>
    <recommendedName>
        <fullName evidence="8">Steroid 5-alpha reductase C-terminal domain-containing protein</fullName>
    </recommendedName>
</protein>
<keyword evidence="3 5" id="KW-1133">Transmembrane helix</keyword>
<evidence type="ECO:0008006" key="8">
    <source>
        <dbReference type="Google" id="ProtNLM"/>
    </source>
</evidence>
<evidence type="ECO:0000256" key="5">
    <source>
        <dbReference type="SAM" id="Phobius"/>
    </source>
</evidence>
<proteinExistence type="predicted"/>
<dbReference type="InterPro" id="IPR007318">
    <property type="entry name" value="Phopholipid_MeTrfase"/>
</dbReference>
<feature type="transmembrane region" description="Helical" evidence="5">
    <location>
        <begin position="12"/>
        <end position="32"/>
    </location>
</feature>
<dbReference type="Pfam" id="PF04191">
    <property type="entry name" value="PEMT"/>
    <property type="match status" value="1"/>
</dbReference>
<dbReference type="AlphaFoldDB" id="A0A401H9Z5"/>
<keyword evidence="2 5" id="KW-0812">Transmembrane</keyword>
<evidence type="ECO:0000313" key="6">
    <source>
        <dbReference type="EMBL" id="GBF09261.1"/>
    </source>
</evidence>
<evidence type="ECO:0000256" key="4">
    <source>
        <dbReference type="ARBA" id="ARBA00023136"/>
    </source>
</evidence>
<comment type="subcellular location">
    <subcellularLocation>
        <location evidence="1">Endomembrane system</location>
        <topology evidence="1">Multi-pass membrane protein</topology>
    </subcellularLocation>
</comment>
<comment type="caution">
    <text evidence="6">The sequence shown here is derived from an EMBL/GenBank/DDBJ whole genome shotgun (WGS) entry which is preliminary data.</text>
</comment>
<dbReference type="EMBL" id="BDMD01000051">
    <property type="protein sequence ID" value="GBF09261.1"/>
    <property type="molecule type" value="Genomic_DNA"/>
</dbReference>
<evidence type="ECO:0000256" key="3">
    <source>
        <dbReference type="ARBA" id="ARBA00022989"/>
    </source>
</evidence>
<accession>A0A401H9Z5</accession>
<dbReference type="Proteomes" id="UP000291213">
    <property type="component" value="Unassembled WGS sequence"/>
</dbReference>
<sequence>MASLGRLKAGLMAVIILAYLAVLVVVSRWIWINIMALDPGPIHPALAVVGGFIIGVGVAELLYTYIYFSPTTMLSNTIDDIVEIIEDILGGRIPWKPKSNEGCRGHNIVADGPYKCVRHPVYTAALTMFLGASLVKHYFLLASILMLFVYIILSAVEEARLNAKTCGKYAEVMGGKPRLNPLSLLKCMLREIAGGTS</sequence>
<name>A0A401H9Z5_AERPX</name>
<evidence type="ECO:0000256" key="2">
    <source>
        <dbReference type="ARBA" id="ARBA00022692"/>
    </source>
</evidence>
<feature type="transmembrane region" description="Helical" evidence="5">
    <location>
        <begin position="138"/>
        <end position="156"/>
    </location>
</feature>